<proteinExistence type="predicted"/>
<dbReference type="InterPro" id="IPR003646">
    <property type="entry name" value="SH3-like_bac-type"/>
</dbReference>
<protein>
    <submittedName>
        <fullName evidence="2">SH3 domain-containing protein</fullName>
    </submittedName>
</protein>
<dbReference type="EMBL" id="JAEKNR010000178">
    <property type="protein sequence ID" value="MBJ7599932.1"/>
    <property type="molecule type" value="Genomic_DNA"/>
</dbReference>
<accession>A0A934NEU5</accession>
<organism evidence="2 3">
    <name type="scientific">Candidatus Nephthysia bennettiae</name>
    <dbReference type="NCBI Taxonomy" id="3127016"/>
    <lineage>
        <taxon>Bacteria</taxon>
        <taxon>Bacillati</taxon>
        <taxon>Candidatus Dormiibacterota</taxon>
        <taxon>Candidatus Dormibacteria</taxon>
        <taxon>Candidatus Dormibacterales</taxon>
        <taxon>Candidatus Dormibacteraceae</taxon>
        <taxon>Candidatus Nephthysia</taxon>
    </lineage>
</organism>
<feature type="domain" description="SH3b" evidence="1">
    <location>
        <begin position="52"/>
        <end position="103"/>
    </location>
</feature>
<dbReference type="RefSeq" id="WP_338203589.1">
    <property type="nucleotide sequence ID" value="NZ_JAEKNR010000178.1"/>
</dbReference>
<name>A0A934NEU5_9BACT</name>
<gene>
    <name evidence="2" type="ORF">JF922_17875</name>
</gene>
<dbReference type="AlphaFoldDB" id="A0A934NEU5"/>
<dbReference type="Proteomes" id="UP000612893">
    <property type="component" value="Unassembled WGS sequence"/>
</dbReference>
<sequence length="246" mass="26187">MALLGLGLGALAGCTLNPTTSNTASAPRVQVTQVTKTPNTPSNAVWVLTPIGVNVRAGPDITSAKLTVIAQDARLDISETRKVGAETWLHVKSQSGQVEGWVLDSPETVIHREMAQHVEQNAYSNLFPAEWQLNSGNPATMTAPAGGAEQASLLIQTAPDPNQLPATPTHPGQELRQEANLDLYGKSVFLTIYKLNSGGYEFSVRTKCKTLAYLLDYQQGARTQPDASLFKSLLSSAYAPDCAPGA</sequence>
<reference evidence="2" key="1">
    <citation type="submission" date="2020-10" db="EMBL/GenBank/DDBJ databases">
        <title>Ca. Dormibacterota MAGs.</title>
        <authorList>
            <person name="Montgomery K."/>
        </authorList>
    </citation>
    <scope>NUCLEOTIDE SEQUENCE [LARGE SCALE GENOMIC DNA]</scope>
    <source>
        <strain evidence="2">SC8812_S17_10</strain>
    </source>
</reference>
<evidence type="ECO:0000259" key="1">
    <source>
        <dbReference type="Pfam" id="PF08239"/>
    </source>
</evidence>
<evidence type="ECO:0000313" key="3">
    <source>
        <dbReference type="Proteomes" id="UP000612893"/>
    </source>
</evidence>
<keyword evidence="3" id="KW-1185">Reference proteome</keyword>
<dbReference type="Gene3D" id="2.30.30.40">
    <property type="entry name" value="SH3 Domains"/>
    <property type="match status" value="1"/>
</dbReference>
<comment type="caution">
    <text evidence="2">The sequence shown here is derived from an EMBL/GenBank/DDBJ whole genome shotgun (WGS) entry which is preliminary data.</text>
</comment>
<evidence type="ECO:0000313" key="2">
    <source>
        <dbReference type="EMBL" id="MBJ7599932.1"/>
    </source>
</evidence>
<dbReference type="Pfam" id="PF08239">
    <property type="entry name" value="SH3_3"/>
    <property type="match status" value="1"/>
</dbReference>